<protein>
    <submittedName>
        <fullName evidence="1">Uncharacterized protein</fullName>
    </submittedName>
</protein>
<keyword evidence="2" id="KW-1185">Reference proteome</keyword>
<dbReference type="HOGENOM" id="CLU_125896_0_0_7"/>
<dbReference type="STRING" id="502025.Hoch_6338"/>
<dbReference type="KEGG" id="hoh:Hoch_6338"/>
<dbReference type="AlphaFoldDB" id="D0LNY2"/>
<proteinExistence type="predicted"/>
<organism evidence="1 2">
    <name type="scientific">Haliangium ochraceum (strain DSM 14365 / JCM 11303 / SMP-2)</name>
    <dbReference type="NCBI Taxonomy" id="502025"/>
    <lineage>
        <taxon>Bacteria</taxon>
        <taxon>Pseudomonadati</taxon>
        <taxon>Myxococcota</taxon>
        <taxon>Polyangia</taxon>
        <taxon>Haliangiales</taxon>
        <taxon>Kofleriaceae</taxon>
        <taxon>Haliangium</taxon>
    </lineage>
</organism>
<gene>
    <name evidence="1" type="ordered locus">Hoch_6338</name>
</gene>
<evidence type="ECO:0000313" key="2">
    <source>
        <dbReference type="Proteomes" id="UP000001880"/>
    </source>
</evidence>
<dbReference type="RefSeq" id="WP_012831400.1">
    <property type="nucleotide sequence ID" value="NC_013440.1"/>
</dbReference>
<dbReference type="OrthoDB" id="1032342at2"/>
<dbReference type="Proteomes" id="UP000001880">
    <property type="component" value="Chromosome"/>
</dbReference>
<dbReference type="Pfam" id="PF15589">
    <property type="entry name" value="Imm21"/>
    <property type="match status" value="1"/>
</dbReference>
<sequence length="186" mass="20113">MANKRDSNRPFWIATEGGPAIAMQRSSLMAWTGAEPPRVDGRVQITEDGTPAPGDYERACALEGPCGVIQVGGRDALVLAASTLATTWKSLPDGMVFLRVRHAESRQPSLPSMRTLSRITWQPPVAELVSHQGGWLLFDAAAPGWEIYDSCKVSISQGRYQVAWGEHPSTALSLSAVRLTRVGGTR</sequence>
<name>D0LNY2_HALO1</name>
<dbReference type="EMBL" id="CP001804">
    <property type="protein sequence ID" value="ACY18808.1"/>
    <property type="molecule type" value="Genomic_DNA"/>
</dbReference>
<accession>D0LNY2</accession>
<reference evidence="1 2" key="1">
    <citation type="journal article" date="2010" name="Stand. Genomic Sci.">
        <title>Complete genome sequence of Haliangium ochraceum type strain (SMP-2).</title>
        <authorList>
            <consortium name="US DOE Joint Genome Institute (JGI-PGF)"/>
            <person name="Ivanova N."/>
            <person name="Daum C."/>
            <person name="Lang E."/>
            <person name="Abt B."/>
            <person name="Kopitz M."/>
            <person name="Saunders E."/>
            <person name="Lapidus A."/>
            <person name="Lucas S."/>
            <person name="Glavina Del Rio T."/>
            <person name="Nolan M."/>
            <person name="Tice H."/>
            <person name="Copeland A."/>
            <person name="Cheng J.F."/>
            <person name="Chen F."/>
            <person name="Bruce D."/>
            <person name="Goodwin L."/>
            <person name="Pitluck S."/>
            <person name="Mavromatis K."/>
            <person name="Pati A."/>
            <person name="Mikhailova N."/>
            <person name="Chen A."/>
            <person name="Palaniappan K."/>
            <person name="Land M."/>
            <person name="Hauser L."/>
            <person name="Chang Y.J."/>
            <person name="Jeffries C.D."/>
            <person name="Detter J.C."/>
            <person name="Brettin T."/>
            <person name="Rohde M."/>
            <person name="Goker M."/>
            <person name="Bristow J."/>
            <person name="Markowitz V."/>
            <person name="Eisen J.A."/>
            <person name="Hugenholtz P."/>
            <person name="Kyrpides N.C."/>
            <person name="Klenk H.P."/>
        </authorList>
    </citation>
    <scope>NUCLEOTIDE SEQUENCE [LARGE SCALE GENOMIC DNA]</scope>
    <source>
        <strain evidence="2">DSM 14365 / CIP 107738 / JCM 11303 / AJ 13395 / SMP-2</strain>
    </source>
</reference>
<dbReference type="InterPro" id="IPR028961">
    <property type="entry name" value="Imm21"/>
</dbReference>
<evidence type="ECO:0000313" key="1">
    <source>
        <dbReference type="EMBL" id="ACY18808.1"/>
    </source>
</evidence>